<evidence type="ECO:0008006" key="3">
    <source>
        <dbReference type="Google" id="ProtNLM"/>
    </source>
</evidence>
<accession>A0A317ZEF3</accession>
<dbReference type="InterPro" id="IPR038765">
    <property type="entry name" value="Papain-like_cys_pep_sf"/>
</dbReference>
<organism evidence="1 2">
    <name type="scientific">Coraliomargarita sinensis</name>
    <dbReference type="NCBI Taxonomy" id="2174842"/>
    <lineage>
        <taxon>Bacteria</taxon>
        <taxon>Pseudomonadati</taxon>
        <taxon>Verrucomicrobiota</taxon>
        <taxon>Opitutia</taxon>
        <taxon>Puniceicoccales</taxon>
        <taxon>Coraliomargaritaceae</taxon>
        <taxon>Coraliomargarita</taxon>
    </lineage>
</organism>
<dbReference type="PANTHER" id="PTHR33490:SF6">
    <property type="entry name" value="SLL1049 PROTEIN"/>
    <property type="match status" value="1"/>
</dbReference>
<dbReference type="SUPFAM" id="SSF54001">
    <property type="entry name" value="Cysteine proteinases"/>
    <property type="match status" value="1"/>
</dbReference>
<dbReference type="AlphaFoldDB" id="A0A317ZEF3"/>
<dbReference type="InParanoid" id="A0A317ZEF3"/>
<dbReference type="Proteomes" id="UP000247099">
    <property type="component" value="Unassembled WGS sequence"/>
</dbReference>
<sequence>MECYLPGIGWVGQDPTHNRKTDETYIKVAHGRDYADVRPLSGSYRGDSAANLDVAVEIQRLDW</sequence>
<dbReference type="RefSeq" id="WP_110131161.1">
    <property type="nucleotide sequence ID" value="NZ_QHJQ01000006.1"/>
</dbReference>
<evidence type="ECO:0000313" key="2">
    <source>
        <dbReference type="Proteomes" id="UP000247099"/>
    </source>
</evidence>
<evidence type="ECO:0000313" key="1">
    <source>
        <dbReference type="EMBL" id="PXA03805.1"/>
    </source>
</evidence>
<reference evidence="1 2" key="1">
    <citation type="submission" date="2018-05" db="EMBL/GenBank/DDBJ databases">
        <title>Coraliomargarita sinensis sp. nov., isolated from a marine solar saltern.</title>
        <authorList>
            <person name="Zhou L.Y."/>
        </authorList>
    </citation>
    <scope>NUCLEOTIDE SEQUENCE [LARGE SCALE GENOMIC DNA]</scope>
    <source>
        <strain evidence="1 2">WN38</strain>
    </source>
</reference>
<keyword evidence="2" id="KW-1185">Reference proteome</keyword>
<proteinExistence type="predicted"/>
<dbReference type="PANTHER" id="PTHR33490">
    <property type="entry name" value="BLR5614 PROTEIN-RELATED"/>
    <property type="match status" value="1"/>
</dbReference>
<protein>
    <recommendedName>
        <fullName evidence="3">Transglutaminase-like domain-containing protein</fullName>
    </recommendedName>
</protein>
<gene>
    <name evidence="1" type="ORF">DDZ13_09180</name>
</gene>
<dbReference type="EMBL" id="QHJQ01000006">
    <property type="protein sequence ID" value="PXA03805.1"/>
    <property type="molecule type" value="Genomic_DNA"/>
</dbReference>
<dbReference type="Gene3D" id="3.10.620.30">
    <property type="match status" value="1"/>
</dbReference>
<name>A0A317ZEF3_9BACT</name>
<comment type="caution">
    <text evidence="1">The sequence shown here is derived from an EMBL/GenBank/DDBJ whole genome shotgun (WGS) entry which is preliminary data.</text>
</comment>